<dbReference type="EC" id="3.1.3.8" evidence="2"/>
<dbReference type="AlphaFoldDB" id="A0A1E1LF03"/>
<dbReference type="GO" id="GO:0016158">
    <property type="term" value="F:inositol hexakisphosphate 3-phosphatase activity"/>
    <property type="evidence" value="ECO:0007669"/>
    <property type="project" value="UniProtKB-EC"/>
</dbReference>
<dbReference type="InterPro" id="IPR029033">
    <property type="entry name" value="His_PPase_superfam"/>
</dbReference>
<evidence type="ECO:0000256" key="2">
    <source>
        <dbReference type="ARBA" id="ARBA00012632"/>
    </source>
</evidence>
<gene>
    <name evidence="4" type="ORF">RCO7_09839</name>
</gene>
<keyword evidence="5" id="KW-1185">Reference proteome</keyword>
<evidence type="ECO:0000313" key="5">
    <source>
        <dbReference type="Proteomes" id="UP000178129"/>
    </source>
</evidence>
<dbReference type="PROSITE" id="PS00616">
    <property type="entry name" value="HIS_ACID_PHOSPHAT_1"/>
    <property type="match status" value="1"/>
</dbReference>
<comment type="similarity">
    <text evidence="1">Belongs to the histidine acid phosphatase family.</text>
</comment>
<evidence type="ECO:0000256" key="1">
    <source>
        <dbReference type="ARBA" id="ARBA00005375"/>
    </source>
</evidence>
<organism evidence="4 5">
    <name type="scientific">Rhynchosporium graminicola</name>
    <dbReference type="NCBI Taxonomy" id="2792576"/>
    <lineage>
        <taxon>Eukaryota</taxon>
        <taxon>Fungi</taxon>
        <taxon>Dikarya</taxon>
        <taxon>Ascomycota</taxon>
        <taxon>Pezizomycotina</taxon>
        <taxon>Leotiomycetes</taxon>
        <taxon>Helotiales</taxon>
        <taxon>Ploettnerulaceae</taxon>
        <taxon>Rhynchosporium</taxon>
    </lineage>
</organism>
<accession>A0A1E1LF03</accession>
<dbReference type="Pfam" id="PF00328">
    <property type="entry name" value="His_Phos_2"/>
    <property type="match status" value="1"/>
</dbReference>
<reference evidence="5" key="1">
    <citation type="submission" date="2016-03" db="EMBL/GenBank/DDBJ databases">
        <authorList>
            <person name="Ploux O."/>
        </authorList>
    </citation>
    <scope>NUCLEOTIDE SEQUENCE [LARGE SCALE GENOMIC DNA]</scope>
    <source>
        <strain evidence="5">UK7</strain>
    </source>
</reference>
<name>A0A1E1LF03_9HELO</name>
<sequence length="515" mass="57999">MTSLQPRDPYTQEELQKLYPKDLELQLVQVLLRHGERSPVSARFRNAGLHAYWPYCSVARQMISQTHEVGEGKWTPMEWRKRIETFGPNDNPVIAAGPGGDVDSICNLGELTDKGRETTWQLGRRLRHLYVDQLNYMPSMIHDADMIYLRASPIPRALESLQQAFWGMYPAETRAASFPPVTIITRAPADETLFPNDSSCRRLAQLSRAFAQRTADRWNKSDDMEYLNKMISKWMPESSKRVAIDSHPRLSGIMDTINSTLAHGPETKLPNEFYDVRGRQIIDKISVEEWFSGYTESREYRSLGIGSLMGDIVEQMVGSVEQNPNDQYREVGGKNGSLGEGRDGEKAIRLSLRGCHDTTLAGILASLGAFDGEAWPPYTSHIAFEVFKKSGLQSQASIKAENKIAHSTSWFGSLFSSGSPKKISTGIARQRLETLGEPDRLKLNGYFVRIRYNDKVMSVPGCRPAGKHLDGDESFCTLEAFKRIVDKYTPANWKEACRSNLDVPAFPEKLESSGY</sequence>
<evidence type="ECO:0000256" key="3">
    <source>
        <dbReference type="ARBA" id="ARBA00022801"/>
    </source>
</evidence>
<evidence type="ECO:0000313" key="4">
    <source>
        <dbReference type="EMBL" id="CZT08984.1"/>
    </source>
</evidence>
<dbReference type="EMBL" id="FJUW01000048">
    <property type="protein sequence ID" value="CZT08984.1"/>
    <property type="molecule type" value="Genomic_DNA"/>
</dbReference>
<dbReference type="InterPro" id="IPR050645">
    <property type="entry name" value="Histidine_acid_phosphatase"/>
</dbReference>
<dbReference type="Gene3D" id="3.40.50.1240">
    <property type="entry name" value="Phosphoglycerate mutase-like"/>
    <property type="match status" value="1"/>
</dbReference>
<dbReference type="Proteomes" id="UP000178129">
    <property type="component" value="Unassembled WGS sequence"/>
</dbReference>
<dbReference type="CDD" id="cd07061">
    <property type="entry name" value="HP_HAP_like"/>
    <property type="match status" value="1"/>
</dbReference>
<dbReference type="InParanoid" id="A0A1E1LF03"/>
<dbReference type="InterPro" id="IPR033379">
    <property type="entry name" value="Acid_Pase_AS"/>
</dbReference>
<dbReference type="PANTHER" id="PTHR11567:SF110">
    <property type="entry name" value="2-PHOSPHOXYLOSE PHOSPHATASE 1"/>
    <property type="match status" value="1"/>
</dbReference>
<dbReference type="STRING" id="914237.A0A1E1LF03"/>
<dbReference type="SUPFAM" id="SSF53254">
    <property type="entry name" value="Phosphoglycerate mutase-like"/>
    <property type="match status" value="1"/>
</dbReference>
<comment type="caution">
    <text evidence="4">The sequence shown here is derived from an EMBL/GenBank/DDBJ whole genome shotgun (WGS) entry which is preliminary data.</text>
</comment>
<dbReference type="InterPro" id="IPR000560">
    <property type="entry name" value="His_Pase_clade-2"/>
</dbReference>
<proteinExistence type="inferred from homology"/>
<keyword evidence="3" id="KW-0378">Hydrolase</keyword>
<dbReference type="PANTHER" id="PTHR11567">
    <property type="entry name" value="ACID PHOSPHATASE-RELATED"/>
    <property type="match status" value="1"/>
</dbReference>
<protein>
    <recommendedName>
        <fullName evidence="2">3-phytase</fullName>
        <ecNumber evidence="2">3.1.3.8</ecNumber>
    </recommendedName>
</protein>